<dbReference type="PANTHER" id="PTHR43731">
    <property type="entry name" value="RHOMBOID PROTEASE"/>
    <property type="match status" value="1"/>
</dbReference>
<reference evidence="10" key="1">
    <citation type="submission" date="2014-11" db="EMBL/GenBank/DDBJ databases">
        <authorList>
            <person name="Otto D Thomas"/>
            <person name="Naeem Raeece"/>
        </authorList>
    </citation>
    <scope>NUCLEOTIDE SEQUENCE</scope>
</reference>
<keyword evidence="6 8" id="KW-0472">Membrane</keyword>
<feature type="transmembrane region" description="Helical" evidence="8">
    <location>
        <begin position="251"/>
        <end position="272"/>
    </location>
</feature>
<dbReference type="EMBL" id="CDMZ01005895">
    <property type="protein sequence ID" value="CEM55631.1"/>
    <property type="molecule type" value="Genomic_DNA"/>
</dbReference>
<dbReference type="SUPFAM" id="SSF144091">
    <property type="entry name" value="Rhomboid-like"/>
    <property type="match status" value="1"/>
</dbReference>
<comment type="similarity">
    <text evidence="2">Belongs to the peptidase S54 family.</text>
</comment>
<dbReference type="InterPro" id="IPR050925">
    <property type="entry name" value="Rhomboid_protease_S54"/>
</dbReference>
<evidence type="ECO:0000256" key="1">
    <source>
        <dbReference type="ARBA" id="ARBA00004141"/>
    </source>
</evidence>
<comment type="subcellular location">
    <subcellularLocation>
        <location evidence="1">Membrane</location>
        <topology evidence="1">Multi-pass membrane protein</topology>
    </subcellularLocation>
</comment>
<dbReference type="AlphaFoldDB" id="A0A0G4IEQ6"/>
<gene>
    <name evidence="10" type="ORF">Cvel_13708</name>
</gene>
<evidence type="ECO:0000256" key="5">
    <source>
        <dbReference type="ARBA" id="ARBA00022989"/>
    </source>
</evidence>
<evidence type="ECO:0000313" key="10">
    <source>
        <dbReference type="EMBL" id="CEM55631.1"/>
    </source>
</evidence>
<evidence type="ECO:0000259" key="9">
    <source>
        <dbReference type="Pfam" id="PF01694"/>
    </source>
</evidence>
<feature type="domain" description="Peptidase S54 rhomboid" evidence="9">
    <location>
        <begin position="104"/>
        <end position="267"/>
    </location>
</feature>
<dbReference type="Pfam" id="PF01694">
    <property type="entry name" value="Rhomboid"/>
    <property type="match status" value="1"/>
</dbReference>
<evidence type="ECO:0000256" key="2">
    <source>
        <dbReference type="ARBA" id="ARBA00009045"/>
    </source>
</evidence>
<feature type="region of interest" description="Disordered" evidence="7">
    <location>
        <begin position="301"/>
        <end position="323"/>
    </location>
</feature>
<evidence type="ECO:0000256" key="3">
    <source>
        <dbReference type="ARBA" id="ARBA00022692"/>
    </source>
</evidence>
<proteinExistence type="inferred from homology"/>
<dbReference type="Gene3D" id="1.20.1540.10">
    <property type="entry name" value="Rhomboid-like"/>
    <property type="match status" value="1"/>
</dbReference>
<name>A0A0G4IEQ6_9ALVE</name>
<dbReference type="InterPro" id="IPR022764">
    <property type="entry name" value="Peptidase_S54_rhomboid_dom"/>
</dbReference>
<evidence type="ECO:0000256" key="8">
    <source>
        <dbReference type="SAM" id="Phobius"/>
    </source>
</evidence>
<protein>
    <recommendedName>
        <fullName evidence="9">Peptidase S54 rhomboid domain-containing protein</fullName>
    </recommendedName>
</protein>
<keyword evidence="5 8" id="KW-1133">Transmembrane helix</keyword>
<dbReference type="VEuPathDB" id="CryptoDB:Cvel_13708"/>
<dbReference type="GO" id="GO:0004252">
    <property type="term" value="F:serine-type endopeptidase activity"/>
    <property type="evidence" value="ECO:0007669"/>
    <property type="project" value="InterPro"/>
</dbReference>
<dbReference type="GO" id="GO:0016020">
    <property type="term" value="C:membrane"/>
    <property type="evidence" value="ECO:0007669"/>
    <property type="project" value="UniProtKB-SubCell"/>
</dbReference>
<feature type="transmembrane region" description="Helical" evidence="8">
    <location>
        <begin position="54"/>
        <end position="76"/>
    </location>
</feature>
<feature type="transmembrane region" description="Helical" evidence="8">
    <location>
        <begin position="136"/>
        <end position="162"/>
    </location>
</feature>
<sequence length="323" mass="36149">MKELKHTVQDYLRTTISTVKRAVTEDISSEEDLLRASLCLHYALSAALTLCDKYVVESIMLVNGLIFLGWQAAIYLRREKLMEWLKRHCLLHSNFRKHECLPISLVLSEFSHHSQSHLFSNMATLSLFGPLARMKLGAVGFAQLYSAGVFASVLASCLWPQVAERIGVSVQEDFSALGASGAISALIMFTSLLFGDHPAGEVKVPERLQALLGRKTMKMNLAMRGLIWGVEEVSHLIFPPDADEECGRINYSAHVGGLSLGAAFFLLHIAWTSQIARVAPRLAAALFQPCLSALRFARRPFSKSSKKHKTQKRKEQRRSRRER</sequence>
<evidence type="ECO:0000256" key="6">
    <source>
        <dbReference type="ARBA" id="ARBA00023136"/>
    </source>
</evidence>
<organism evidence="10">
    <name type="scientific">Chromera velia CCMP2878</name>
    <dbReference type="NCBI Taxonomy" id="1169474"/>
    <lineage>
        <taxon>Eukaryota</taxon>
        <taxon>Sar</taxon>
        <taxon>Alveolata</taxon>
        <taxon>Colpodellida</taxon>
        <taxon>Chromeraceae</taxon>
        <taxon>Chromera</taxon>
    </lineage>
</organism>
<evidence type="ECO:0000256" key="4">
    <source>
        <dbReference type="ARBA" id="ARBA00022801"/>
    </source>
</evidence>
<dbReference type="InterPro" id="IPR035952">
    <property type="entry name" value="Rhomboid-like_sf"/>
</dbReference>
<keyword evidence="3 8" id="KW-0812">Transmembrane</keyword>
<evidence type="ECO:0000256" key="7">
    <source>
        <dbReference type="SAM" id="MobiDB-lite"/>
    </source>
</evidence>
<feature type="transmembrane region" description="Helical" evidence="8">
    <location>
        <begin position="174"/>
        <end position="194"/>
    </location>
</feature>
<dbReference type="PANTHER" id="PTHR43731:SF14">
    <property type="entry name" value="PRESENILIN-ASSOCIATED RHOMBOID-LIKE PROTEIN, MITOCHONDRIAL"/>
    <property type="match status" value="1"/>
</dbReference>
<keyword evidence="4" id="KW-0378">Hydrolase</keyword>
<accession>A0A0G4IEQ6</accession>